<evidence type="ECO:0000313" key="5">
    <source>
        <dbReference type="Proteomes" id="UP000093985"/>
    </source>
</evidence>
<evidence type="ECO:0000259" key="3">
    <source>
        <dbReference type="Pfam" id="PF12146"/>
    </source>
</evidence>
<evidence type="ECO:0000256" key="1">
    <source>
        <dbReference type="ARBA" id="ARBA00008645"/>
    </source>
</evidence>
<proteinExistence type="inferred from homology"/>
<protein>
    <submittedName>
        <fullName evidence="4">Peptidase S15</fullName>
    </submittedName>
</protein>
<dbReference type="InterPro" id="IPR050261">
    <property type="entry name" value="FrsA_esterase"/>
</dbReference>
<dbReference type="EMBL" id="LZIN01000011">
    <property type="protein sequence ID" value="OBG10080.1"/>
    <property type="molecule type" value="Genomic_DNA"/>
</dbReference>
<organism evidence="4 5">
    <name type="scientific">Mycolicibacter sinensis (strain JDM601)</name>
    <name type="common">Mycobacterium sinense</name>
    <dbReference type="NCBI Taxonomy" id="875328"/>
    <lineage>
        <taxon>Bacteria</taxon>
        <taxon>Bacillati</taxon>
        <taxon>Actinomycetota</taxon>
        <taxon>Actinomycetes</taxon>
        <taxon>Mycobacteriales</taxon>
        <taxon>Mycobacteriaceae</taxon>
        <taxon>Mycolicibacter</taxon>
    </lineage>
</organism>
<comment type="similarity">
    <text evidence="1">Belongs to the AB hydrolase superfamily.</text>
</comment>
<gene>
    <name evidence="4" type="ORF">A5771_21115</name>
</gene>
<reference evidence="5" key="1">
    <citation type="submission" date="2016-06" db="EMBL/GenBank/DDBJ databases">
        <authorList>
            <person name="Sutton G."/>
            <person name="Brinkac L."/>
            <person name="Sanka R."/>
            <person name="Adams M."/>
            <person name="Lau E."/>
            <person name="Mehaffy C."/>
            <person name="Tameris M."/>
            <person name="Hatherill M."/>
            <person name="Hanekom W."/>
            <person name="Mahomed H."/>
            <person name="Mcshane H."/>
        </authorList>
    </citation>
    <scope>NUCLEOTIDE SEQUENCE [LARGE SCALE GENOMIC DNA]</scope>
    <source>
        <strain evidence="5">852014-51077_SCH5608930-a</strain>
    </source>
</reference>
<dbReference type="InterPro" id="IPR022742">
    <property type="entry name" value="Hydrolase_4"/>
</dbReference>
<evidence type="ECO:0000256" key="2">
    <source>
        <dbReference type="ARBA" id="ARBA00022801"/>
    </source>
</evidence>
<feature type="domain" description="Serine aminopeptidase S33" evidence="3">
    <location>
        <begin position="32"/>
        <end position="263"/>
    </location>
</feature>
<name>A0A1A2E2K7_MYCSD</name>
<dbReference type="SUPFAM" id="SSF53474">
    <property type="entry name" value="alpha/beta-Hydrolases"/>
    <property type="match status" value="1"/>
</dbReference>
<dbReference type="InterPro" id="IPR029058">
    <property type="entry name" value="AB_hydrolase_fold"/>
</dbReference>
<dbReference type="Pfam" id="PF12146">
    <property type="entry name" value="Hydrolase_4"/>
    <property type="match status" value="1"/>
</dbReference>
<keyword evidence="2" id="KW-0378">Hydrolase</keyword>
<dbReference type="GO" id="GO:0052689">
    <property type="term" value="F:carboxylic ester hydrolase activity"/>
    <property type="evidence" value="ECO:0007669"/>
    <property type="project" value="UniProtKB-ARBA"/>
</dbReference>
<evidence type="ECO:0000313" key="4">
    <source>
        <dbReference type="EMBL" id="OBG10080.1"/>
    </source>
</evidence>
<accession>A0A1A2E2K7</accession>
<dbReference type="Gene3D" id="3.40.50.1820">
    <property type="entry name" value="alpha/beta hydrolase"/>
    <property type="match status" value="1"/>
</dbReference>
<comment type="caution">
    <text evidence="4">The sequence shown here is derived from an EMBL/GenBank/DDBJ whole genome shotgun (WGS) entry which is preliminary data.</text>
</comment>
<dbReference type="AlphaFoldDB" id="A0A1A2E2K7"/>
<dbReference type="PANTHER" id="PTHR22946">
    <property type="entry name" value="DIENELACTONE HYDROLASE DOMAIN-CONTAINING PROTEIN-RELATED"/>
    <property type="match status" value="1"/>
</dbReference>
<dbReference type="PANTHER" id="PTHR22946:SF9">
    <property type="entry name" value="POLYKETIDE TRANSFERASE AF380"/>
    <property type="match status" value="1"/>
</dbReference>
<sequence>MKDLLFTSHGVRCAAWHLPARSAALRAPAGRPCVVMANGFGGTRDTGLLAFAEPFADAGIDTFVFDYRGYGDSAGEPRQDISARRQRQDYHAAIAAARHLPGVDPDRIALWGTSYSGGHVVAVAAQDAQLAGVVAMNPATDGIAALRQLVGYAGVGQLIRATRHGLRDLAGSLFSRAPHRVPVVGQPGTLALMTTLGAEQAYTAMAGPTWCNEVCARTALRVGFNRPTTFAGRLACPILLQIGTNDQIAPPGAARRTAAKAGRWAHVLEYPIDHFAFYDGTWQQQALADQLDFMTRFL</sequence>
<dbReference type="Proteomes" id="UP000093985">
    <property type="component" value="Unassembled WGS sequence"/>
</dbReference>
<dbReference type="OrthoDB" id="5902829at2"/>